<dbReference type="OrthoDB" id="1081070at2"/>
<evidence type="ECO:0000313" key="2">
    <source>
        <dbReference type="EMBL" id="RSX55620.1"/>
    </source>
</evidence>
<evidence type="ECO:0000313" key="3">
    <source>
        <dbReference type="Proteomes" id="UP000287609"/>
    </source>
</evidence>
<dbReference type="RefSeq" id="WP_125962838.1">
    <property type="nucleotide sequence ID" value="NZ_QXGM01000001.1"/>
</dbReference>
<dbReference type="InterPro" id="IPR032675">
    <property type="entry name" value="LRR_dom_sf"/>
</dbReference>
<comment type="caution">
    <text evidence="2">The sequence shown here is derived from an EMBL/GenBank/DDBJ whole genome shotgun (WGS) entry which is preliminary data.</text>
</comment>
<feature type="chain" id="PRO_5019318280" description="BspA family leucine-rich repeat surface protein" evidence="1">
    <location>
        <begin position="34"/>
        <end position="385"/>
    </location>
</feature>
<organism evidence="2 3">
    <name type="scientific">Bifidobacterium dolichotidis</name>
    <dbReference type="NCBI Taxonomy" id="2306976"/>
    <lineage>
        <taxon>Bacteria</taxon>
        <taxon>Bacillati</taxon>
        <taxon>Actinomycetota</taxon>
        <taxon>Actinomycetes</taxon>
        <taxon>Bifidobacteriales</taxon>
        <taxon>Bifidobacteriaceae</taxon>
        <taxon>Bifidobacterium</taxon>
    </lineage>
</organism>
<dbReference type="Proteomes" id="UP000287609">
    <property type="component" value="Unassembled WGS sequence"/>
</dbReference>
<evidence type="ECO:0000256" key="1">
    <source>
        <dbReference type="SAM" id="SignalP"/>
    </source>
</evidence>
<reference evidence="2 3" key="1">
    <citation type="submission" date="2018-09" db="EMBL/GenBank/DDBJ databases">
        <title>Characterization of the phylogenetic diversity of five novel species belonging to the genus Bifidobacterium.</title>
        <authorList>
            <person name="Lugli G.A."/>
            <person name="Duranti S."/>
            <person name="Milani C."/>
        </authorList>
    </citation>
    <scope>NUCLEOTIDE SEQUENCE [LARGE SCALE GENOMIC DNA]</scope>
    <source>
        <strain evidence="2 3">2036B</strain>
    </source>
</reference>
<dbReference type="EMBL" id="QXGM01000001">
    <property type="protein sequence ID" value="RSX55620.1"/>
    <property type="molecule type" value="Genomic_DNA"/>
</dbReference>
<keyword evidence="3" id="KW-1185">Reference proteome</keyword>
<keyword evidence="1" id="KW-0732">Signal</keyword>
<gene>
    <name evidence="2" type="ORF">D2E26_0183</name>
</gene>
<feature type="signal peptide" evidence="1">
    <location>
        <begin position="1"/>
        <end position="33"/>
    </location>
</feature>
<dbReference type="AlphaFoldDB" id="A0A430FRX9"/>
<protein>
    <recommendedName>
        <fullName evidence="4">BspA family leucine-rich repeat surface protein</fullName>
    </recommendedName>
</protein>
<sequence length="385" mass="41845">MLNTQTMKRFSALALAGSLALSGLAVGVTSANAAPMPSQTISIVNPDADPATSGTWGKIPWTYDTATKTLELGGYGKPTLVPENTEVFLTDGADQQATKFEMETVHLHGVTIEDAKQLTSMFADAKHLKTVTGLNSLNFEKVAEGKTVSFMDMFKYTAVEDANFAGINMAGHDINASGMFQGATSKYLNLTNLPVDHIVTADAMYAENTNLTEVTYGGFSGPIPAPALKSANAMFKDCTNVTSLYMNVEAPNLEQTNEMFDGCKSVKRINFDFVKAQHVKSAQYMFRNCENLEDAWMMSSDFSHLSKAEAMGMFENANKVSWLILPKASLDNLYEADAHGYSSLPRTDQKDAQWGVYGLEGPRTFGEWAADQTISADTTMNLKLA</sequence>
<name>A0A430FRX9_9BIFI</name>
<dbReference type="Gene3D" id="3.80.10.10">
    <property type="entry name" value="Ribonuclease Inhibitor"/>
    <property type="match status" value="1"/>
</dbReference>
<proteinExistence type="predicted"/>
<evidence type="ECO:0008006" key="4">
    <source>
        <dbReference type="Google" id="ProtNLM"/>
    </source>
</evidence>
<accession>A0A430FRX9</accession>